<name>A0A926HWH9_9FIRM</name>
<comment type="caution">
    <text evidence="3">Lacks conserved residue(s) required for the propagation of feature annotation.</text>
</comment>
<dbReference type="GO" id="GO:0015941">
    <property type="term" value="P:pantothenate catabolic process"/>
    <property type="evidence" value="ECO:0007669"/>
    <property type="project" value="InterPro"/>
</dbReference>
<evidence type="ECO:0000256" key="3">
    <source>
        <dbReference type="HAMAP-Rule" id="MF_02225"/>
    </source>
</evidence>
<dbReference type="InterPro" id="IPR036551">
    <property type="entry name" value="Flavin_trans-like"/>
</dbReference>
<keyword evidence="3" id="KW-0511">Multifunctional enzyme</keyword>
<dbReference type="Pfam" id="PF02441">
    <property type="entry name" value="Flavoprotein"/>
    <property type="match status" value="1"/>
</dbReference>
<evidence type="ECO:0000259" key="5">
    <source>
        <dbReference type="Pfam" id="PF02441"/>
    </source>
</evidence>
<dbReference type="EMBL" id="JACRSS010000001">
    <property type="protein sequence ID" value="MBC8538040.1"/>
    <property type="molecule type" value="Genomic_DNA"/>
</dbReference>
<comment type="cofactor">
    <cofactor evidence="3">
        <name>FMN</name>
        <dbReference type="ChEBI" id="CHEBI:58210"/>
    </cofactor>
    <text evidence="3">Binds 1 FMN per subunit.</text>
</comment>
<evidence type="ECO:0000256" key="1">
    <source>
        <dbReference type="ARBA" id="ARBA00022793"/>
    </source>
</evidence>
<dbReference type="Pfam" id="PF04127">
    <property type="entry name" value="DFP"/>
    <property type="match status" value="1"/>
</dbReference>
<comment type="caution">
    <text evidence="7">The sequence shown here is derived from an EMBL/GenBank/DDBJ whole genome shotgun (WGS) entry which is preliminary data.</text>
</comment>
<keyword evidence="8" id="KW-1185">Reference proteome</keyword>
<keyword evidence="3 4" id="KW-0436">Ligase</keyword>
<feature type="binding site" evidence="3">
    <location>
        <position position="335"/>
    </location>
    <ligand>
        <name>CTP</name>
        <dbReference type="ChEBI" id="CHEBI:37563"/>
    </ligand>
</feature>
<comment type="pathway">
    <text evidence="3 4">Cofactor biosynthesis; coenzyme A biosynthesis; CoA from (R)-pantothenate: step 2/5.</text>
</comment>
<feature type="domain" description="DNA/pantothenate metabolism flavoprotein C-terminal" evidence="6">
    <location>
        <begin position="186"/>
        <end position="393"/>
    </location>
</feature>
<keyword evidence="3" id="KW-0460">Magnesium</keyword>
<dbReference type="InterPro" id="IPR035929">
    <property type="entry name" value="CoaB-like_sf"/>
</dbReference>
<keyword evidence="3 4" id="KW-0288">FMN</keyword>
<feature type="region of interest" description="Phosphopantothenoylcysteine decarboxylase" evidence="3">
    <location>
        <begin position="1"/>
        <end position="189"/>
    </location>
</feature>
<keyword evidence="3 4" id="KW-0285">Flavoprotein</keyword>
<reference evidence="7" key="1">
    <citation type="submission" date="2020-08" db="EMBL/GenBank/DDBJ databases">
        <title>Genome public.</title>
        <authorList>
            <person name="Liu C."/>
            <person name="Sun Q."/>
        </authorList>
    </citation>
    <scope>NUCLEOTIDE SEQUENCE</scope>
    <source>
        <strain evidence="7">NSJ-63</strain>
    </source>
</reference>
<dbReference type="InterPro" id="IPR005252">
    <property type="entry name" value="CoaBC"/>
</dbReference>
<evidence type="ECO:0000313" key="7">
    <source>
        <dbReference type="EMBL" id="MBC8538040.1"/>
    </source>
</evidence>
<dbReference type="SUPFAM" id="SSF52507">
    <property type="entry name" value="Homo-oligomeric flavin-containing Cys decarboxylases, HFCD"/>
    <property type="match status" value="1"/>
</dbReference>
<comment type="similarity">
    <text evidence="3 4">In the N-terminal section; belongs to the HFCD (homo-oligomeric flavin containing Cys decarboxylase) superfamily.</text>
</comment>
<dbReference type="InterPro" id="IPR007085">
    <property type="entry name" value="DNA/pantothenate-metab_flavo_C"/>
</dbReference>
<dbReference type="HAMAP" id="MF_02225">
    <property type="entry name" value="CoaBC"/>
    <property type="match status" value="1"/>
</dbReference>
<dbReference type="PANTHER" id="PTHR14359">
    <property type="entry name" value="HOMO-OLIGOMERIC FLAVIN CONTAINING CYS DECARBOXYLASE FAMILY"/>
    <property type="match status" value="1"/>
</dbReference>
<comment type="function">
    <text evidence="4">Catalyzes two steps in the biosynthesis of coenzyme A. In the first step cysteine is conjugated to 4'-phosphopantothenate to form 4-phosphopantothenoylcysteine, in the latter compound is decarboxylated to form 4'-phosphopantotheine.</text>
</comment>
<dbReference type="SUPFAM" id="SSF102645">
    <property type="entry name" value="CoaB-like"/>
    <property type="match status" value="1"/>
</dbReference>
<dbReference type="RefSeq" id="WP_249279834.1">
    <property type="nucleotide sequence ID" value="NZ_JACRSS010000001.1"/>
</dbReference>
<dbReference type="Proteomes" id="UP000617951">
    <property type="component" value="Unassembled WGS sequence"/>
</dbReference>
<evidence type="ECO:0000313" key="8">
    <source>
        <dbReference type="Proteomes" id="UP000617951"/>
    </source>
</evidence>
<dbReference type="PANTHER" id="PTHR14359:SF6">
    <property type="entry name" value="PHOSPHOPANTOTHENOYLCYSTEINE DECARBOXYLASE"/>
    <property type="match status" value="1"/>
</dbReference>
<feature type="binding site" evidence="3">
    <location>
        <position position="321"/>
    </location>
    <ligand>
        <name>CTP</name>
        <dbReference type="ChEBI" id="CHEBI:37563"/>
    </ligand>
</feature>
<comment type="similarity">
    <text evidence="3 4">In the C-terminal section; belongs to the PPC synthetase family.</text>
</comment>
<dbReference type="GO" id="GO:0004632">
    <property type="term" value="F:phosphopantothenate--cysteine ligase activity"/>
    <property type="evidence" value="ECO:0007669"/>
    <property type="project" value="UniProtKB-UniRule"/>
</dbReference>
<dbReference type="EC" id="6.3.2.5" evidence="3"/>
<sequence>MIKDKHIAVCVSGGIAAYKAAGLVSLLKKAGAEVRVCMTENACRFIAPLTFETLSKNPVITDTFSRETPYEVSHVALGKWADLAVVAPATANILAKAACGLADDYLSTFLLAAKCPVLFAPAMNSAMLHHPATQANLKTLEERGNIMIFGGAGLLACGDVGDGRMAEPEEIFAAIEAYFSEKRDFSGKKVLVTAGATRERIDDVRYLTNRSTGKMGYAVAAAAARRGAEVTLVSGITGLPAPKGVNRITAESAEDMFQEVTRRFDEMDLVVKAAAVADYTPASPMVGKMKKGGDFALELVRTKDILAELGARKERQVLVGFAAESAELERYARDKLRRKNLDLIAANDISRQDIGFASDENCLHLYFADGRSVQIEKCEKEQAAERLLDYAAELLEQKGRQS</sequence>
<dbReference type="GO" id="GO:0004633">
    <property type="term" value="F:phosphopantothenoylcysteine decarboxylase activity"/>
    <property type="evidence" value="ECO:0007669"/>
    <property type="project" value="UniProtKB-UniRule"/>
</dbReference>
<evidence type="ECO:0000256" key="2">
    <source>
        <dbReference type="ARBA" id="ARBA00023239"/>
    </source>
</evidence>
<dbReference type="GO" id="GO:0010181">
    <property type="term" value="F:FMN binding"/>
    <property type="evidence" value="ECO:0007669"/>
    <property type="project" value="UniProtKB-UniRule"/>
</dbReference>
<keyword evidence="2 3" id="KW-0456">Lyase</keyword>
<keyword evidence="1 3" id="KW-0210">Decarboxylase</keyword>
<evidence type="ECO:0000259" key="6">
    <source>
        <dbReference type="Pfam" id="PF04127"/>
    </source>
</evidence>
<dbReference type="GO" id="GO:0015937">
    <property type="term" value="P:coenzyme A biosynthetic process"/>
    <property type="evidence" value="ECO:0007669"/>
    <property type="project" value="UniProtKB-UniRule"/>
</dbReference>
<dbReference type="EC" id="4.1.1.36" evidence="3"/>
<dbReference type="AlphaFoldDB" id="A0A926HWH9"/>
<proteinExistence type="inferred from homology"/>
<gene>
    <name evidence="3 7" type="primary">coaBC</name>
    <name evidence="7" type="ORF">H8693_03730</name>
</gene>
<feature type="binding site" evidence="3">
    <location>
        <position position="288"/>
    </location>
    <ligand>
        <name>CTP</name>
        <dbReference type="ChEBI" id="CHEBI:37563"/>
    </ligand>
</feature>
<dbReference type="GO" id="GO:0046872">
    <property type="term" value="F:metal ion binding"/>
    <property type="evidence" value="ECO:0007669"/>
    <property type="project" value="UniProtKB-KW"/>
</dbReference>
<feature type="region of interest" description="Phosphopantothenate--cysteine ligase" evidence="3">
    <location>
        <begin position="190"/>
        <end position="402"/>
    </location>
</feature>
<dbReference type="NCBIfam" id="TIGR00521">
    <property type="entry name" value="coaBC_dfp"/>
    <property type="match status" value="1"/>
</dbReference>
<feature type="binding site" evidence="3">
    <location>
        <position position="278"/>
    </location>
    <ligand>
        <name>CTP</name>
        <dbReference type="ChEBI" id="CHEBI:37563"/>
    </ligand>
</feature>
<organism evidence="7 8">
    <name type="scientific">Guopingia tenuis</name>
    <dbReference type="NCBI Taxonomy" id="2763656"/>
    <lineage>
        <taxon>Bacteria</taxon>
        <taxon>Bacillati</taxon>
        <taxon>Bacillota</taxon>
        <taxon>Clostridia</taxon>
        <taxon>Christensenellales</taxon>
        <taxon>Christensenellaceae</taxon>
        <taxon>Guopingia</taxon>
    </lineage>
</organism>
<comment type="cofactor">
    <cofactor evidence="3">
        <name>Mg(2+)</name>
        <dbReference type="ChEBI" id="CHEBI:18420"/>
    </cofactor>
</comment>
<dbReference type="GO" id="GO:0071513">
    <property type="term" value="C:phosphopantothenoylcysteine decarboxylase complex"/>
    <property type="evidence" value="ECO:0007669"/>
    <property type="project" value="TreeGrafter"/>
</dbReference>
<dbReference type="InterPro" id="IPR003382">
    <property type="entry name" value="Flavoprotein"/>
</dbReference>
<protein>
    <recommendedName>
        <fullName evidence="3">Coenzyme A biosynthesis bifunctional protein CoaBC</fullName>
    </recommendedName>
    <alternativeName>
        <fullName evidence="3">DNA/pantothenate metabolism flavoprotein</fullName>
    </alternativeName>
    <alternativeName>
        <fullName evidence="3">Phosphopantothenoylcysteine synthetase/decarboxylase</fullName>
        <shortName evidence="3">PPCS-PPCDC</shortName>
    </alternativeName>
    <domain>
        <recommendedName>
            <fullName evidence="3">Phosphopantothenoylcysteine decarboxylase</fullName>
            <shortName evidence="3">PPC decarboxylase</shortName>
            <shortName evidence="3">PPC-DC</shortName>
            <ecNumber evidence="3">4.1.1.36</ecNumber>
        </recommendedName>
        <alternativeName>
            <fullName evidence="3">CoaC</fullName>
        </alternativeName>
    </domain>
    <domain>
        <recommendedName>
            <fullName evidence="3">Phosphopantothenate--cysteine ligase</fullName>
            <ecNumber evidence="3">6.3.2.5</ecNumber>
        </recommendedName>
        <alternativeName>
            <fullName evidence="3">CoaB</fullName>
        </alternativeName>
        <alternativeName>
            <fullName evidence="3">Phosphopantothenoylcysteine synthetase</fullName>
            <shortName evidence="3">PPC synthetase</shortName>
            <shortName evidence="3">PPC-S</shortName>
        </alternativeName>
    </domain>
</protein>
<comment type="pathway">
    <text evidence="3 4">Cofactor biosynthesis; coenzyme A biosynthesis; CoA from (R)-pantothenate: step 3/5.</text>
</comment>
<comment type="catalytic activity">
    <reaction evidence="3 4">
        <text>N-[(R)-4-phosphopantothenoyl]-L-cysteine + H(+) = (R)-4'-phosphopantetheine + CO2</text>
        <dbReference type="Rhea" id="RHEA:16793"/>
        <dbReference type="ChEBI" id="CHEBI:15378"/>
        <dbReference type="ChEBI" id="CHEBI:16526"/>
        <dbReference type="ChEBI" id="CHEBI:59458"/>
        <dbReference type="ChEBI" id="CHEBI:61723"/>
        <dbReference type="EC" id="4.1.1.36"/>
    </reaction>
</comment>
<keyword evidence="3" id="KW-0479">Metal-binding</keyword>
<comment type="function">
    <text evidence="3">Catalyzes two sequential steps in the biosynthesis of coenzyme A. In the first step cysteine is conjugated to 4'-phosphopantothenate to form 4-phosphopantothenoylcysteine. In the second step the latter compound is decarboxylated to form 4'-phosphopantotheine.</text>
</comment>
<feature type="binding site" evidence="3">
    <location>
        <position position="339"/>
    </location>
    <ligand>
        <name>CTP</name>
        <dbReference type="ChEBI" id="CHEBI:37563"/>
    </ligand>
</feature>
<feature type="active site" description="Proton donor" evidence="3">
    <location>
        <position position="157"/>
    </location>
</feature>
<comment type="catalytic activity">
    <reaction evidence="3 4">
        <text>(R)-4'-phosphopantothenate + L-cysteine + CTP = N-[(R)-4-phosphopantothenoyl]-L-cysteine + CMP + diphosphate + H(+)</text>
        <dbReference type="Rhea" id="RHEA:19397"/>
        <dbReference type="ChEBI" id="CHEBI:10986"/>
        <dbReference type="ChEBI" id="CHEBI:15378"/>
        <dbReference type="ChEBI" id="CHEBI:33019"/>
        <dbReference type="ChEBI" id="CHEBI:35235"/>
        <dbReference type="ChEBI" id="CHEBI:37563"/>
        <dbReference type="ChEBI" id="CHEBI:59458"/>
        <dbReference type="ChEBI" id="CHEBI:60377"/>
        <dbReference type="EC" id="6.3.2.5"/>
    </reaction>
</comment>
<accession>A0A926HWH9</accession>
<feature type="domain" description="Flavoprotein" evidence="5">
    <location>
        <begin position="5"/>
        <end position="175"/>
    </location>
</feature>
<evidence type="ECO:0000256" key="4">
    <source>
        <dbReference type="RuleBase" id="RU364078"/>
    </source>
</evidence>
<dbReference type="Gene3D" id="3.40.50.10300">
    <property type="entry name" value="CoaB-like"/>
    <property type="match status" value="1"/>
</dbReference>
<dbReference type="Gene3D" id="3.40.50.1950">
    <property type="entry name" value="Flavin prenyltransferase-like"/>
    <property type="match status" value="1"/>
</dbReference>